<reference evidence="1 2" key="2">
    <citation type="submission" date="2018-11" db="EMBL/GenBank/DDBJ databases">
        <authorList>
            <consortium name="Pathogen Informatics"/>
        </authorList>
    </citation>
    <scope>NUCLEOTIDE SEQUENCE [LARGE SCALE GENOMIC DNA]</scope>
</reference>
<proteinExistence type="predicted"/>
<dbReference type="WBParaSite" id="TASK_0000704201-mRNA-1">
    <property type="protein sequence ID" value="TASK_0000704201-mRNA-1"/>
    <property type="gene ID" value="TASK_0000704201"/>
</dbReference>
<dbReference type="Proteomes" id="UP000282613">
    <property type="component" value="Unassembled WGS sequence"/>
</dbReference>
<gene>
    <name evidence="1" type="ORF">TASK_LOCUS7043</name>
</gene>
<evidence type="ECO:0000313" key="2">
    <source>
        <dbReference type="Proteomes" id="UP000282613"/>
    </source>
</evidence>
<dbReference type="EMBL" id="UYRS01018566">
    <property type="protein sequence ID" value="VDK37771.1"/>
    <property type="molecule type" value="Genomic_DNA"/>
</dbReference>
<dbReference type="AlphaFoldDB" id="A0A0R3W9C7"/>
<name>A0A0R3W9C7_TAEAS</name>
<accession>A0A0R3W9C7</accession>
<sequence length="71" mass="7104">MEDVDIQGGSPVGLPFSPITNPFAVLVVGGGNMSPPKICSNASVDVEGAVGAAEAEAEAEERAKFIDSDAA</sequence>
<protein>
    <submittedName>
        <fullName evidence="1 3">Uncharacterized protein</fullName>
    </submittedName>
</protein>
<evidence type="ECO:0000313" key="3">
    <source>
        <dbReference type="WBParaSite" id="TASK_0000704201-mRNA-1"/>
    </source>
</evidence>
<evidence type="ECO:0000313" key="1">
    <source>
        <dbReference type="EMBL" id="VDK37771.1"/>
    </source>
</evidence>
<reference evidence="3" key="1">
    <citation type="submission" date="2017-02" db="UniProtKB">
        <authorList>
            <consortium name="WormBaseParasite"/>
        </authorList>
    </citation>
    <scope>IDENTIFICATION</scope>
</reference>
<keyword evidence="2" id="KW-1185">Reference proteome</keyword>
<organism evidence="3">
    <name type="scientific">Taenia asiatica</name>
    <name type="common">Asian tapeworm</name>
    <dbReference type="NCBI Taxonomy" id="60517"/>
    <lineage>
        <taxon>Eukaryota</taxon>
        <taxon>Metazoa</taxon>
        <taxon>Spiralia</taxon>
        <taxon>Lophotrochozoa</taxon>
        <taxon>Platyhelminthes</taxon>
        <taxon>Cestoda</taxon>
        <taxon>Eucestoda</taxon>
        <taxon>Cyclophyllidea</taxon>
        <taxon>Taeniidae</taxon>
        <taxon>Taenia</taxon>
    </lineage>
</organism>